<feature type="region of interest" description="Disordered" evidence="1">
    <location>
        <begin position="123"/>
        <end position="152"/>
    </location>
</feature>
<evidence type="ECO:0000313" key="3">
    <source>
        <dbReference type="Proteomes" id="UP001205998"/>
    </source>
</evidence>
<proteinExistence type="predicted"/>
<comment type="caution">
    <text evidence="2">The sequence shown here is derived from an EMBL/GenBank/DDBJ whole genome shotgun (WGS) entry which is preliminary data.</text>
</comment>
<keyword evidence="3" id="KW-1185">Reference proteome</keyword>
<gene>
    <name evidence="2" type="ORF">C0J50_5349</name>
</gene>
<dbReference type="EMBL" id="MU574226">
    <property type="protein sequence ID" value="KAI5610526.1"/>
    <property type="molecule type" value="Genomic_DNA"/>
</dbReference>
<dbReference type="AlphaFoldDB" id="A0AAD5FBE1"/>
<accession>A0AAD5FBE1</accession>
<evidence type="ECO:0000256" key="1">
    <source>
        <dbReference type="SAM" id="MobiDB-lite"/>
    </source>
</evidence>
<name>A0AAD5FBE1_SILAS</name>
<sequence>MHRETNPSYHRAPVPHPRYGPPPGTAPPFPGPFTSPNFPNLVSYPRPVPPPGYQNFSSETRYQTVASTAQFPAGWTLQEDELQNLETVASTAQFPAGWTLQEDELQNLEVNSFYGSVSCRMDTSGGRTAESGGGEGEEEDVYRDSRERRSGGEVEVQVGTLNVGTMTGKGREGADMMERRKVEMLCGKGVRAGTLEVFKLFYHGVDGKRNGVGGILKEEYSESIVEVKRVSDRVMIVKLEDEGMMINVISVYAPQVDCEMEEMERFWMVNTYFKKKEDHRVTYKSGGRCTQVDYVLCRRCNLKEIGDCKVLVGDSVARQHRMVVCRMVLELKKKRRRVRTERRIRWWKLKKEEFSERLEKQNWDRQNWDRQSDEKSRQENKEMQQQVKRDLVKDKEKAHEEL</sequence>
<feature type="compositionally biased region" description="Pro residues" evidence="1">
    <location>
        <begin position="14"/>
        <end position="31"/>
    </location>
</feature>
<feature type="compositionally biased region" description="Basic and acidic residues" evidence="1">
    <location>
        <begin position="142"/>
        <end position="152"/>
    </location>
</feature>
<evidence type="ECO:0000313" key="2">
    <source>
        <dbReference type="EMBL" id="KAI5610526.1"/>
    </source>
</evidence>
<dbReference type="Proteomes" id="UP001205998">
    <property type="component" value="Unassembled WGS sequence"/>
</dbReference>
<feature type="region of interest" description="Disordered" evidence="1">
    <location>
        <begin position="357"/>
        <end position="402"/>
    </location>
</feature>
<protein>
    <submittedName>
        <fullName evidence="2">Uncharacterized protein</fullName>
    </submittedName>
</protein>
<reference evidence="2" key="1">
    <citation type="submission" date="2018-07" db="EMBL/GenBank/DDBJ databases">
        <title>Comparative genomics of catfishes provides insights into carnivory and benthic adaptation.</title>
        <authorList>
            <person name="Zhang Y."/>
            <person name="Wang D."/>
            <person name="Peng Z."/>
            <person name="Zheng S."/>
            <person name="Shao F."/>
            <person name="Tao W."/>
        </authorList>
    </citation>
    <scope>NUCLEOTIDE SEQUENCE</scope>
    <source>
        <strain evidence="2">Chongqing</strain>
    </source>
</reference>
<organism evidence="2 3">
    <name type="scientific">Silurus asotus</name>
    <name type="common">Amur catfish</name>
    <name type="synonym">Parasilurus asotus</name>
    <dbReference type="NCBI Taxonomy" id="30991"/>
    <lineage>
        <taxon>Eukaryota</taxon>
        <taxon>Metazoa</taxon>
        <taxon>Chordata</taxon>
        <taxon>Craniata</taxon>
        <taxon>Vertebrata</taxon>
        <taxon>Euteleostomi</taxon>
        <taxon>Actinopterygii</taxon>
        <taxon>Neopterygii</taxon>
        <taxon>Teleostei</taxon>
        <taxon>Ostariophysi</taxon>
        <taxon>Siluriformes</taxon>
        <taxon>Siluridae</taxon>
        <taxon>Silurus</taxon>
    </lineage>
</organism>
<feature type="region of interest" description="Disordered" evidence="1">
    <location>
        <begin position="1"/>
        <end position="31"/>
    </location>
</feature>